<comment type="caution">
    <text evidence="1">The sequence shown here is derived from an EMBL/GenBank/DDBJ whole genome shotgun (WGS) entry which is preliminary data.</text>
</comment>
<name>A0AAW0HTC5_MYOGA</name>
<reference evidence="1 2" key="1">
    <citation type="journal article" date="2023" name="bioRxiv">
        <title>Conserved and derived expression patterns and positive selection on dental genes reveal complex evolutionary context of ever-growing rodent molars.</title>
        <authorList>
            <person name="Calamari Z.T."/>
            <person name="Song A."/>
            <person name="Cohen E."/>
            <person name="Akter M."/>
            <person name="Roy R.D."/>
            <person name="Hallikas O."/>
            <person name="Christensen M.M."/>
            <person name="Li P."/>
            <person name="Marangoni P."/>
            <person name="Jernvall J."/>
            <person name="Klein O.D."/>
        </authorList>
    </citation>
    <scope>NUCLEOTIDE SEQUENCE [LARGE SCALE GENOMIC DNA]</scope>
    <source>
        <strain evidence="1">V071</strain>
    </source>
</reference>
<feature type="non-terminal residue" evidence="1">
    <location>
        <position position="1"/>
    </location>
</feature>
<organism evidence="1 2">
    <name type="scientific">Myodes glareolus</name>
    <name type="common">Bank vole</name>
    <name type="synonym">Clethrionomys glareolus</name>
    <dbReference type="NCBI Taxonomy" id="447135"/>
    <lineage>
        <taxon>Eukaryota</taxon>
        <taxon>Metazoa</taxon>
        <taxon>Chordata</taxon>
        <taxon>Craniata</taxon>
        <taxon>Vertebrata</taxon>
        <taxon>Euteleostomi</taxon>
        <taxon>Mammalia</taxon>
        <taxon>Eutheria</taxon>
        <taxon>Euarchontoglires</taxon>
        <taxon>Glires</taxon>
        <taxon>Rodentia</taxon>
        <taxon>Myomorpha</taxon>
        <taxon>Muroidea</taxon>
        <taxon>Cricetidae</taxon>
        <taxon>Arvicolinae</taxon>
        <taxon>Myodes</taxon>
    </lineage>
</organism>
<evidence type="ECO:0000313" key="2">
    <source>
        <dbReference type="Proteomes" id="UP001488838"/>
    </source>
</evidence>
<keyword evidence="2" id="KW-1185">Reference proteome</keyword>
<gene>
    <name evidence="1" type="ORF">U0070_023792</name>
</gene>
<sequence>TWHPDLAWVSIAQTRQKPELGIQEQAILCQEHKAALSGLQPSPGSDLGNEGTLGWGVPPFYLLSLQLWGDQQGPGAHTHLSTLHEDTQDGASRARATLARLTRSTFCGASLKVPRRLPLLRALLTCSHSSLNWAKPGARKWRQAGEHLGMRSIMNSAGVNAVEAGKGAHRAKALQRLLQRCGRSELTLCSRSQLSALYNHDSEVSESLLPPSLQERVLQRGGNIASALMPETEMKQRPLARAWEKAPGRGDVPSKRPWSILHHLGEVQEGSAGSPAICCESQERGPYYITKGKAGWVAGPQEDMQLHCPHTD</sequence>
<dbReference type="EMBL" id="JBBHLL010000341">
    <property type="protein sequence ID" value="KAK7805381.1"/>
    <property type="molecule type" value="Genomic_DNA"/>
</dbReference>
<dbReference type="Proteomes" id="UP001488838">
    <property type="component" value="Unassembled WGS sequence"/>
</dbReference>
<accession>A0AAW0HTC5</accession>
<evidence type="ECO:0000313" key="1">
    <source>
        <dbReference type="EMBL" id="KAK7805381.1"/>
    </source>
</evidence>
<protein>
    <submittedName>
        <fullName evidence="1">Uncharacterized protein</fullName>
    </submittedName>
</protein>
<dbReference type="AlphaFoldDB" id="A0AAW0HTC5"/>
<proteinExistence type="predicted"/>